<dbReference type="AlphaFoldDB" id="A0AAV7PN22"/>
<comment type="caution">
    <text evidence="2">The sequence shown here is derived from an EMBL/GenBank/DDBJ whole genome shotgun (WGS) entry which is preliminary data.</text>
</comment>
<gene>
    <name evidence="2" type="ORF">NDU88_005571</name>
</gene>
<name>A0AAV7PN22_PLEWA</name>
<keyword evidence="3" id="KW-1185">Reference proteome</keyword>
<protein>
    <submittedName>
        <fullName evidence="2">Uncharacterized protein</fullName>
    </submittedName>
</protein>
<dbReference type="Proteomes" id="UP001066276">
    <property type="component" value="Chromosome 7"/>
</dbReference>
<organism evidence="2 3">
    <name type="scientific">Pleurodeles waltl</name>
    <name type="common">Iberian ribbed newt</name>
    <dbReference type="NCBI Taxonomy" id="8319"/>
    <lineage>
        <taxon>Eukaryota</taxon>
        <taxon>Metazoa</taxon>
        <taxon>Chordata</taxon>
        <taxon>Craniata</taxon>
        <taxon>Vertebrata</taxon>
        <taxon>Euteleostomi</taxon>
        <taxon>Amphibia</taxon>
        <taxon>Batrachia</taxon>
        <taxon>Caudata</taxon>
        <taxon>Salamandroidea</taxon>
        <taxon>Salamandridae</taxon>
        <taxon>Pleurodelinae</taxon>
        <taxon>Pleurodeles</taxon>
    </lineage>
</organism>
<dbReference type="EMBL" id="JANPWB010000011">
    <property type="protein sequence ID" value="KAJ1127168.1"/>
    <property type="molecule type" value="Genomic_DNA"/>
</dbReference>
<feature type="region of interest" description="Disordered" evidence="1">
    <location>
        <begin position="1"/>
        <end position="37"/>
    </location>
</feature>
<feature type="region of interest" description="Disordered" evidence="1">
    <location>
        <begin position="58"/>
        <end position="95"/>
    </location>
</feature>
<sequence>MYVAEGGFQTGRSDLRWQEEENLGSAEPGEQCAARGPWQEEKACPGVAGCMSSTEVRQGRKGAADVPRGRCGGMGFAPTSTSVPGEQRPGPSGMQRELRVSFSEVATCGGLRQQVCSALQEAWGEEE</sequence>
<reference evidence="2" key="1">
    <citation type="journal article" date="2022" name="bioRxiv">
        <title>Sequencing and chromosome-scale assembly of the giantPleurodeles waltlgenome.</title>
        <authorList>
            <person name="Brown T."/>
            <person name="Elewa A."/>
            <person name="Iarovenko S."/>
            <person name="Subramanian E."/>
            <person name="Araus A.J."/>
            <person name="Petzold A."/>
            <person name="Susuki M."/>
            <person name="Suzuki K.-i.T."/>
            <person name="Hayashi T."/>
            <person name="Toyoda A."/>
            <person name="Oliveira C."/>
            <person name="Osipova E."/>
            <person name="Leigh N.D."/>
            <person name="Simon A."/>
            <person name="Yun M.H."/>
        </authorList>
    </citation>
    <scope>NUCLEOTIDE SEQUENCE</scope>
    <source>
        <strain evidence="2">20211129_DDA</strain>
        <tissue evidence="2">Liver</tissue>
    </source>
</reference>
<proteinExistence type="predicted"/>
<evidence type="ECO:0000256" key="1">
    <source>
        <dbReference type="SAM" id="MobiDB-lite"/>
    </source>
</evidence>
<accession>A0AAV7PN22</accession>
<evidence type="ECO:0000313" key="2">
    <source>
        <dbReference type="EMBL" id="KAJ1127168.1"/>
    </source>
</evidence>
<evidence type="ECO:0000313" key="3">
    <source>
        <dbReference type="Proteomes" id="UP001066276"/>
    </source>
</evidence>